<evidence type="ECO:0000313" key="2">
    <source>
        <dbReference type="EMBL" id="UOB16027.1"/>
    </source>
</evidence>
<gene>
    <name evidence="2" type="ORF">MQE35_09770</name>
</gene>
<dbReference type="Proteomes" id="UP000831290">
    <property type="component" value="Chromosome"/>
</dbReference>
<dbReference type="InterPro" id="IPR007730">
    <property type="entry name" value="SPOR-like_dom"/>
</dbReference>
<dbReference type="EMBL" id="CP094358">
    <property type="protein sequence ID" value="UOB16027.1"/>
    <property type="molecule type" value="Genomic_DNA"/>
</dbReference>
<accession>A0A9E6ZVK2</accession>
<dbReference type="InterPro" id="IPR041268">
    <property type="entry name" value="HU-CCDC81_bac_2"/>
</dbReference>
<dbReference type="InterPro" id="IPR036680">
    <property type="entry name" value="SPOR-like_sf"/>
</dbReference>
<dbReference type="Pfam" id="PF05036">
    <property type="entry name" value="SPOR"/>
    <property type="match status" value="1"/>
</dbReference>
<dbReference type="KEGG" id="fbm:MQE35_09770"/>
<dbReference type="GO" id="GO:0042834">
    <property type="term" value="F:peptidoglycan binding"/>
    <property type="evidence" value="ECO:0007669"/>
    <property type="project" value="InterPro"/>
</dbReference>
<dbReference type="Pfam" id="PF18174">
    <property type="entry name" value="HU-CCDC81_bac_1"/>
    <property type="match status" value="1"/>
</dbReference>
<sequence>MQLEKYISDLLYRYQCVAVPGFGAFLAQKRPAEIIEVKTHTFYPPTKLLSFNSQLKFNDGILAKYVADVEKTTYEEAIVRIENQVERWVAALKNGEKLFFKNVGDLWLNKEEKIQFQPSFSINYLTSAFGCDSFVSETITREILKEEVEELEEKAPILFTPEKRKEKRSYLKYAAVFLIAASTIAFGVKTLNTRQVQQNQVVQQEVQQEVERNIQQATFFDADPAELPAVTVNLDFNNEVLKYHVVAGAFRVEENADKRVDQLLAKGYNANRIGKNKYGLHQVVYDSFSDVQEALEFLREVKRTDSSEAWLLVAE</sequence>
<dbReference type="PROSITE" id="PS51724">
    <property type="entry name" value="SPOR"/>
    <property type="match status" value="1"/>
</dbReference>
<organism evidence="2 3">
    <name type="scientific">Abyssalbus ytuae</name>
    <dbReference type="NCBI Taxonomy" id="2926907"/>
    <lineage>
        <taxon>Bacteria</taxon>
        <taxon>Pseudomonadati</taxon>
        <taxon>Bacteroidota</taxon>
        <taxon>Flavobacteriia</taxon>
        <taxon>Flavobacteriales</taxon>
        <taxon>Flavobacteriaceae</taxon>
        <taxon>Abyssalbus</taxon>
    </lineage>
</organism>
<keyword evidence="3" id="KW-1185">Reference proteome</keyword>
<dbReference type="SUPFAM" id="SSF110997">
    <property type="entry name" value="Sporulation related repeat"/>
    <property type="match status" value="1"/>
</dbReference>
<protein>
    <submittedName>
        <fullName evidence="2">SPOR domain-containing protein</fullName>
    </submittedName>
</protein>
<evidence type="ECO:0000259" key="1">
    <source>
        <dbReference type="PROSITE" id="PS51724"/>
    </source>
</evidence>
<name>A0A9E6ZVK2_9FLAO</name>
<evidence type="ECO:0000313" key="3">
    <source>
        <dbReference type="Proteomes" id="UP000831290"/>
    </source>
</evidence>
<dbReference type="RefSeq" id="WP_255841174.1">
    <property type="nucleotide sequence ID" value="NZ_CP094358.1"/>
</dbReference>
<proteinExistence type="predicted"/>
<dbReference type="InterPro" id="IPR040495">
    <property type="entry name" value="HU-CCDC81_bac_1"/>
</dbReference>
<dbReference type="Pfam" id="PF18175">
    <property type="entry name" value="HU-CCDC81_bac_2"/>
    <property type="match status" value="1"/>
</dbReference>
<dbReference type="AlphaFoldDB" id="A0A9E6ZVK2"/>
<feature type="domain" description="SPOR" evidence="1">
    <location>
        <begin position="237"/>
        <end position="314"/>
    </location>
</feature>
<reference evidence="2" key="1">
    <citation type="submission" date="2022-03" db="EMBL/GenBank/DDBJ databases">
        <title>Description of Abyssus ytuae gen. nov., sp. nov., a novel member of the family Flavobacteriaceae isolated from the sediment of Mariana Trench.</title>
        <authorList>
            <person name="Zhang J."/>
            <person name="Xu X."/>
        </authorList>
    </citation>
    <scope>NUCLEOTIDE SEQUENCE</scope>
    <source>
        <strain evidence="2">MT3330</strain>
    </source>
</reference>
<dbReference type="Gene3D" id="3.30.70.1070">
    <property type="entry name" value="Sporulation related repeat"/>
    <property type="match status" value="1"/>
</dbReference>